<sequence>MQRAIAMVGLTLMTGGMLGVTATAASAAPTQEKATQSVERHRDHDGDRDRWRHRDRRVFKGIYPSERMCRFIGRTGDWEGRWDDPECVQVGRRAWALWVEPDNDRRWRGHR</sequence>
<feature type="signal peptide" evidence="2">
    <location>
        <begin position="1"/>
        <end position="27"/>
    </location>
</feature>
<keyword evidence="2" id="KW-0732">Signal</keyword>
<feature type="compositionally biased region" description="Polar residues" evidence="1">
    <location>
        <begin position="28"/>
        <end position="37"/>
    </location>
</feature>
<feature type="chain" id="PRO_5035275671" evidence="2">
    <location>
        <begin position="28"/>
        <end position="111"/>
    </location>
</feature>
<name>A0A8J4EFW7_9ACTN</name>
<dbReference type="Proteomes" id="UP000635606">
    <property type="component" value="Unassembled WGS sequence"/>
</dbReference>
<proteinExistence type="predicted"/>
<evidence type="ECO:0000313" key="4">
    <source>
        <dbReference type="Proteomes" id="UP000635606"/>
    </source>
</evidence>
<evidence type="ECO:0000313" key="3">
    <source>
        <dbReference type="EMBL" id="GIJ73151.1"/>
    </source>
</evidence>
<gene>
    <name evidence="3" type="ORF">Voc01_080680</name>
</gene>
<feature type="region of interest" description="Disordered" evidence="1">
    <location>
        <begin position="24"/>
        <end position="49"/>
    </location>
</feature>
<protein>
    <submittedName>
        <fullName evidence="3">Uncharacterized protein</fullName>
    </submittedName>
</protein>
<organism evidence="3 4">
    <name type="scientific">Virgisporangium ochraceum</name>
    <dbReference type="NCBI Taxonomy" id="65505"/>
    <lineage>
        <taxon>Bacteria</taxon>
        <taxon>Bacillati</taxon>
        <taxon>Actinomycetota</taxon>
        <taxon>Actinomycetes</taxon>
        <taxon>Micromonosporales</taxon>
        <taxon>Micromonosporaceae</taxon>
        <taxon>Virgisporangium</taxon>
    </lineage>
</organism>
<dbReference type="AlphaFoldDB" id="A0A8J4EFW7"/>
<keyword evidence="4" id="KW-1185">Reference proteome</keyword>
<evidence type="ECO:0000256" key="2">
    <source>
        <dbReference type="SAM" id="SignalP"/>
    </source>
</evidence>
<reference evidence="3" key="1">
    <citation type="submission" date="2021-01" db="EMBL/GenBank/DDBJ databases">
        <title>Whole genome shotgun sequence of Virgisporangium ochraceum NBRC 16418.</title>
        <authorList>
            <person name="Komaki H."/>
            <person name="Tamura T."/>
        </authorList>
    </citation>
    <scope>NUCLEOTIDE SEQUENCE</scope>
    <source>
        <strain evidence="3">NBRC 16418</strain>
    </source>
</reference>
<comment type="caution">
    <text evidence="3">The sequence shown here is derived from an EMBL/GenBank/DDBJ whole genome shotgun (WGS) entry which is preliminary data.</text>
</comment>
<dbReference type="EMBL" id="BOPH01000110">
    <property type="protein sequence ID" value="GIJ73151.1"/>
    <property type="molecule type" value="Genomic_DNA"/>
</dbReference>
<feature type="compositionally biased region" description="Basic and acidic residues" evidence="1">
    <location>
        <begin position="38"/>
        <end position="49"/>
    </location>
</feature>
<evidence type="ECO:0000256" key="1">
    <source>
        <dbReference type="SAM" id="MobiDB-lite"/>
    </source>
</evidence>
<accession>A0A8J4EFW7</accession>